<evidence type="ECO:0000313" key="9">
    <source>
        <dbReference type="Proteomes" id="UP000313988"/>
    </source>
</evidence>
<organism evidence="8 9">
    <name type="scientific">Deinococcus radiopugnans ATCC 19172</name>
    <dbReference type="NCBI Taxonomy" id="585398"/>
    <lineage>
        <taxon>Bacteria</taxon>
        <taxon>Thermotogati</taxon>
        <taxon>Deinococcota</taxon>
        <taxon>Deinococci</taxon>
        <taxon>Deinococcales</taxon>
        <taxon>Deinococcaceae</taxon>
        <taxon>Deinococcus</taxon>
    </lineage>
</organism>
<evidence type="ECO:0000256" key="4">
    <source>
        <dbReference type="ARBA" id="ARBA00022729"/>
    </source>
</evidence>
<dbReference type="OrthoDB" id="9793396at2"/>
<accession>A0A5C4XYM4</accession>
<dbReference type="PRINTS" id="PR00691">
    <property type="entry name" value="ADHESINB"/>
</dbReference>
<dbReference type="AlphaFoldDB" id="A0A5C4XYM4"/>
<dbReference type="CDD" id="cd01137">
    <property type="entry name" value="PsaA"/>
    <property type="match status" value="1"/>
</dbReference>
<dbReference type="InterPro" id="IPR006129">
    <property type="entry name" value="AdhesinB"/>
</dbReference>
<evidence type="ECO:0000256" key="2">
    <source>
        <dbReference type="ARBA" id="ARBA00022448"/>
    </source>
</evidence>
<protein>
    <submittedName>
        <fullName evidence="7">ABC-type Zn uptake system ZnuABC Zn-binding protein ZnuA</fullName>
    </submittedName>
    <submittedName>
        <fullName evidence="8">Metal ABC transporter substrate-binding protein</fullName>
    </submittedName>
</protein>
<dbReference type="PANTHER" id="PTHR42953:SF1">
    <property type="entry name" value="METAL-BINDING PROTEIN HI_0362-RELATED"/>
    <property type="match status" value="1"/>
</dbReference>
<evidence type="ECO:0000256" key="1">
    <source>
        <dbReference type="ARBA" id="ARBA00004196"/>
    </source>
</evidence>
<dbReference type="SUPFAM" id="SSF53807">
    <property type="entry name" value="Helical backbone' metal receptor"/>
    <property type="match status" value="1"/>
</dbReference>
<evidence type="ECO:0000256" key="6">
    <source>
        <dbReference type="SAM" id="SignalP"/>
    </source>
</evidence>
<evidence type="ECO:0000256" key="3">
    <source>
        <dbReference type="ARBA" id="ARBA00022723"/>
    </source>
</evidence>
<dbReference type="Proteomes" id="UP000629870">
    <property type="component" value="Unassembled WGS sequence"/>
</dbReference>
<keyword evidence="3" id="KW-0479">Metal-binding</keyword>
<evidence type="ECO:0000313" key="10">
    <source>
        <dbReference type="Proteomes" id="UP000629870"/>
    </source>
</evidence>
<dbReference type="GO" id="GO:0030001">
    <property type="term" value="P:metal ion transport"/>
    <property type="evidence" value="ECO:0007669"/>
    <property type="project" value="InterPro"/>
</dbReference>
<sequence length="301" mass="32257">MIRKPQTLLLCAAMAASGVAQAAPSSEKKTVLTTFTILADMAQNVAGDRLNVVSITKPGAEIHGYQFTPSDLVNARGASLILNNGLGLELWFEKFTRQLGQVPSVTLTDGIKPVNISADAYKGKPNPHAWMSPKNALVYVENIRKAFVKLDPAGAKTFNANAKAYSAKIRAVDARLKTQLASLPKNQRALVTCEGAFSYLTRDYGLSEHYLWPVNAEEGQGTPRQIKGVIDAVRAGKIPAVFCESTVPTRGMQQVAREAGARFGGVLYVDSLTDAGGPVPTYLTLLQKDADTILRGLGGQK</sequence>
<keyword evidence="10" id="KW-1185">Reference proteome</keyword>
<feature type="signal peptide" evidence="6">
    <location>
        <begin position="1"/>
        <end position="22"/>
    </location>
</feature>
<keyword evidence="4 6" id="KW-0732">Signal</keyword>
<evidence type="ECO:0000256" key="5">
    <source>
        <dbReference type="RuleBase" id="RU003512"/>
    </source>
</evidence>
<feature type="chain" id="PRO_5022896550" evidence="6">
    <location>
        <begin position="23"/>
        <end position="301"/>
    </location>
</feature>
<dbReference type="EMBL" id="VDMO01000023">
    <property type="protein sequence ID" value="TNM68247.1"/>
    <property type="molecule type" value="Genomic_DNA"/>
</dbReference>
<reference evidence="7 10" key="2">
    <citation type="submission" date="2020-08" db="EMBL/GenBank/DDBJ databases">
        <title>Genomic Encyclopedia of Type Strains, Phase IV (KMG-IV): sequencing the most valuable type-strain genomes for metagenomic binning, comparative biology and taxonomic classification.</title>
        <authorList>
            <person name="Goeker M."/>
        </authorList>
    </citation>
    <scope>NUCLEOTIDE SEQUENCE [LARGE SCALE GENOMIC DNA]</scope>
    <source>
        <strain evidence="7 10">DSM 12027</strain>
    </source>
</reference>
<dbReference type="GO" id="GO:0030313">
    <property type="term" value="C:cell envelope"/>
    <property type="evidence" value="ECO:0007669"/>
    <property type="project" value="UniProtKB-SubCell"/>
</dbReference>
<comment type="similarity">
    <text evidence="5">Belongs to the bacterial solute-binding protein 9 family.</text>
</comment>
<dbReference type="Pfam" id="PF01297">
    <property type="entry name" value="ZnuA"/>
    <property type="match status" value="1"/>
</dbReference>
<proteinExistence type="inferred from homology"/>
<dbReference type="InterPro" id="IPR050492">
    <property type="entry name" value="Bact_metal-bind_prot9"/>
</dbReference>
<gene>
    <name evidence="8" type="ORF">FHR04_16675</name>
    <name evidence="7" type="ORF">HNQ04_003433</name>
</gene>
<reference evidence="8 9" key="1">
    <citation type="submission" date="2019-06" db="EMBL/GenBank/DDBJ databases">
        <title>Genome sequence of Deinococcus radiopugnans ATCC 19172.</title>
        <authorList>
            <person name="Maclea K.S."/>
            <person name="Maynard C.R."/>
        </authorList>
    </citation>
    <scope>NUCLEOTIDE SEQUENCE [LARGE SCALE GENOMIC DNA]</scope>
    <source>
        <strain evidence="8 9">ATCC 19172</strain>
    </source>
</reference>
<keyword evidence="2 5" id="KW-0813">Transport</keyword>
<evidence type="ECO:0000313" key="7">
    <source>
        <dbReference type="EMBL" id="MBB6018156.1"/>
    </source>
</evidence>
<dbReference type="InterPro" id="IPR006128">
    <property type="entry name" value="Lipoprotein_PsaA-like"/>
</dbReference>
<comment type="subcellular location">
    <subcellularLocation>
        <location evidence="1">Cell envelope</location>
    </subcellularLocation>
</comment>
<dbReference type="RefSeq" id="WP_139404388.1">
    <property type="nucleotide sequence ID" value="NZ_JACHEW010000024.1"/>
</dbReference>
<dbReference type="GO" id="GO:0007155">
    <property type="term" value="P:cell adhesion"/>
    <property type="evidence" value="ECO:0007669"/>
    <property type="project" value="InterPro"/>
</dbReference>
<dbReference type="PANTHER" id="PTHR42953">
    <property type="entry name" value="HIGH-AFFINITY ZINC UPTAKE SYSTEM PROTEIN ZNUA-RELATED"/>
    <property type="match status" value="1"/>
</dbReference>
<dbReference type="InterPro" id="IPR006127">
    <property type="entry name" value="ZnuA-like"/>
</dbReference>
<evidence type="ECO:0000313" key="8">
    <source>
        <dbReference type="EMBL" id="TNM68247.1"/>
    </source>
</evidence>
<dbReference type="Gene3D" id="3.40.50.1980">
    <property type="entry name" value="Nitrogenase molybdenum iron protein domain"/>
    <property type="match status" value="2"/>
</dbReference>
<dbReference type="PRINTS" id="PR00690">
    <property type="entry name" value="ADHESNFAMILY"/>
</dbReference>
<name>A0A5C4XYM4_9DEIO</name>
<dbReference type="EMBL" id="JACHEW010000024">
    <property type="protein sequence ID" value="MBB6018156.1"/>
    <property type="molecule type" value="Genomic_DNA"/>
</dbReference>
<comment type="caution">
    <text evidence="8">The sequence shown here is derived from an EMBL/GenBank/DDBJ whole genome shotgun (WGS) entry which is preliminary data.</text>
</comment>
<dbReference type="Proteomes" id="UP000313988">
    <property type="component" value="Unassembled WGS sequence"/>
</dbReference>
<dbReference type="GO" id="GO:0046872">
    <property type="term" value="F:metal ion binding"/>
    <property type="evidence" value="ECO:0007669"/>
    <property type="project" value="UniProtKB-KW"/>
</dbReference>